<dbReference type="AlphaFoldDB" id="A0A501PSB4"/>
<dbReference type="GO" id="GO:0009425">
    <property type="term" value="C:bacterial-type flagellum basal body"/>
    <property type="evidence" value="ECO:0007669"/>
    <property type="project" value="UniProtKB-SubCell"/>
</dbReference>
<dbReference type="OrthoDB" id="9806440at2"/>
<dbReference type="PANTHER" id="PTHR34040:SF2">
    <property type="entry name" value="FLAGELLAR BIOSYNTHETIC PROTEIN FLIQ"/>
    <property type="match status" value="1"/>
</dbReference>
<keyword evidence="10" id="KW-0966">Cell projection</keyword>
<keyword evidence="4 9" id="KW-1003">Cell membrane</keyword>
<evidence type="ECO:0000256" key="9">
    <source>
        <dbReference type="RuleBase" id="RU364090"/>
    </source>
</evidence>
<evidence type="ECO:0000256" key="6">
    <source>
        <dbReference type="ARBA" id="ARBA00022989"/>
    </source>
</evidence>
<dbReference type="NCBIfam" id="TIGR01402">
    <property type="entry name" value="fliQ"/>
    <property type="match status" value="1"/>
</dbReference>
<evidence type="ECO:0000256" key="7">
    <source>
        <dbReference type="ARBA" id="ARBA00023136"/>
    </source>
</evidence>
<dbReference type="PANTHER" id="PTHR34040">
    <property type="entry name" value="FLAGELLAR BIOSYNTHETIC PROTEIN FLIQ"/>
    <property type="match status" value="1"/>
</dbReference>
<dbReference type="GO" id="GO:0009306">
    <property type="term" value="P:protein secretion"/>
    <property type="evidence" value="ECO:0007669"/>
    <property type="project" value="InterPro"/>
</dbReference>
<evidence type="ECO:0000256" key="1">
    <source>
        <dbReference type="ARBA" id="ARBA00004651"/>
    </source>
</evidence>
<dbReference type="Proteomes" id="UP000319148">
    <property type="component" value="Unassembled WGS sequence"/>
</dbReference>
<keyword evidence="6 9" id="KW-1133">Transmembrane helix</keyword>
<dbReference type="InterPro" id="IPR006305">
    <property type="entry name" value="FliQ"/>
</dbReference>
<keyword evidence="11" id="KW-1185">Reference proteome</keyword>
<dbReference type="EMBL" id="VFIY01000004">
    <property type="protein sequence ID" value="TPD62854.1"/>
    <property type="molecule type" value="Genomic_DNA"/>
</dbReference>
<comment type="similarity">
    <text evidence="2 9">Belongs to the FliQ/MopD/SpaQ family.</text>
</comment>
<evidence type="ECO:0000313" key="11">
    <source>
        <dbReference type="Proteomes" id="UP000319148"/>
    </source>
</evidence>
<evidence type="ECO:0000256" key="5">
    <source>
        <dbReference type="ARBA" id="ARBA00022692"/>
    </source>
</evidence>
<keyword evidence="7 9" id="KW-0472">Membrane</keyword>
<feature type="transmembrane region" description="Helical" evidence="9">
    <location>
        <begin position="14"/>
        <end position="37"/>
    </location>
</feature>
<comment type="subcellular location">
    <subcellularLocation>
        <location evidence="1 9">Cell membrane</location>
        <topology evidence="1">Multi-pass membrane protein</topology>
    </subcellularLocation>
    <subcellularLocation>
        <location evidence="9">Bacterial flagellum basal body</location>
    </subcellularLocation>
</comment>
<evidence type="ECO:0000256" key="4">
    <source>
        <dbReference type="ARBA" id="ARBA00022475"/>
    </source>
</evidence>
<evidence type="ECO:0000256" key="3">
    <source>
        <dbReference type="ARBA" id="ARBA00021718"/>
    </source>
</evidence>
<dbReference type="PIRSF" id="PIRSF004669">
    <property type="entry name" value="FliQ"/>
    <property type="match status" value="1"/>
</dbReference>
<keyword evidence="5 9" id="KW-0812">Transmembrane</keyword>
<keyword evidence="10" id="KW-0969">Cilium</keyword>
<dbReference type="GO" id="GO:0044780">
    <property type="term" value="P:bacterial-type flagellum assembly"/>
    <property type="evidence" value="ECO:0007669"/>
    <property type="project" value="InterPro"/>
</dbReference>
<name>A0A501PSB4_9PROT</name>
<evidence type="ECO:0000313" key="10">
    <source>
        <dbReference type="EMBL" id="TPD62854.1"/>
    </source>
</evidence>
<dbReference type="InterPro" id="IPR002191">
    <property type="entry name" value="Bac_export_3"/>
</dbReference>
<comment type="caution">
    <text evidence="10">The sequence shown here is derived from an EMBL/GenBank/DDBJ whole genome shotgun (WGS) entry which is preliminary data.</text>
</comment>
<protein>
    <recommendedName>
        <fullName evidence="3 9">Flagellar biosynthetic protein FliQ</fullName>
    </recommendedName>
</protein>
<organism evidence="10 11">
    <name type="scientific">Emcibacter nanhaiensis</name>
    <dbReference type="NCBI Taxonomy" id="1505037"/>
    <lineage>
        <taxon>Bacteria</taxon>
        <taxon>Pseudomonadati</taxon>
        <taxon>Pseudomonadota</taxon>
        <taxon>Alphaproteobacteria</taxon>
        <taxon>Emcibacterales</taxon>
        <taxon>Emcibacteraceae</taxon>
        <taxon>Emcibacter</taxon>
    </lineage>
</organism>
<dbReference type="PRINTS" id="PR00952">
    <property type="entry name" value="TYPE3IMQPROT"/>
</dbReference>
<dbReference type="Pfam" id="PF01313">
    <property type="entry name" value="Bac_export_3"/>
    <property type="match status" value="1"/>
</dbReference>
<proteinExistence type="inferred from homology"/>
<dbReference type="GO" id="GO:0005886">
    <property type="term" value="C:plasma membrane"/>
    <property type="evidence" value="ECO:0007669"/>
    <property type="project" value="UniProtKB-SubCell"/>
</dbReference>
<keyword evidence="8 9" id="KW-0975">Bacterial flagellum</keyword>
<accession>A0A501PSB4</accession>
<reference evidence="11" key="1">
    <citation type="submission" date="2019-06" db="EMBL/GenBank/DDBJ databases">
        <title>The complete genome of Emcibacter congregatus ZYLT.</title>
        <authorList>
            <person name="Zhao Z."/>
        </authorList>
    </citation>
    <scope>NUCLEOTIDE SEQUENCE [LARGE SCALE GENOMIC DNA]</scope>
    <source>
        <strain evidence="11">MCCC 1A06723</strain>
    </source>
</reference>
<comment type="function">
    <text evidence="9">Role in flagellar biosynthesis.</text>
</comment>
<keyword evidence="10" id="KW-0282">Flagellum</keyword>
<dbReference type="RefSeq" id="WP_139938104.1">
    <property type="nucleotide sequence ID" value="NZ_JBHSYP010000022.1"/>
</dbReference>
<feature type="transmembrane region" description="Helical" evidence="9">
    <location>
        <begin position="49"/>
        <end position="69"/>
    </location>
</feature>
<evidence type="ECO:0000256" key="2">
    <source>
        <dbReference type="ARBA" id="ARBA00006156"/>
    </source>
</evidence>
<evidence type="ECO:0000256" key="8">
    <source>
        <dbReference type="ARBA" id="ARBA00023143"/>
    </source>
</evidence>
<gene>
    <name evidence="9 10" type="primary">fliQ</name>
    <name evidence="10" type="ORF">FIV46_01880</name>
</gene>
<sequence length="88" mass="9802">MNGADVIDLAQESIWVLIKVAGPIMMIALIVGLFISLFQALTQIQEMTLTFVPKIIAIFLSLFFFLPFMGETLGTFMQHIAERIIGLV</sequence>
<dbReference type="NCBIfam" id="NF004671">
    <property type="entry name" value="PRK06010.1"/>
    <property type="match status" value="1"/>
</dbReference>